<dbReference type="RefSeq" id="WP_272460014.1">
    <property type="nucleotide sequence ID" value="NZ_JAGTJJ010000103.1"/>
</dbReference>
<evidence type="ECO:0000313" key="2">
    <source>
        <dbReference type="EMBL" id="MDC3989288.1"/>
    </source>
</evidence>
<protein>
    <submittedName>
        <fullName evidence="2">Antibiotic biosynthesis monooxygenase</fullName>
    </submittedName>
</protein>
<proteinExistence type="predicted"/>
<dbReference type="InterPro" id="IPR007138">
    <property type="entry name" value="ABM_dom"/>
</dbReference>
<organism evidence="2 3">
    <name type="scientific">Polyangium jinanense</name>
    <dbReference type="NCBI Taxonomy" id="2829994"/>
    <lineage>
        <taxon>Bacteria</taxon>
        <taxon>Pseudomonadati</taxon>
        <taxon>Myxococcota</taxon>
        <taxon>Polyangia</taxon>
        <taxon>Polyangiales</taxon>
        <taxon>Polyangiaceae</taxon>
        <taxon>Polyangium</taxon>
    </lineage>
</organism>
<sequence length="200" mass="22618">MIYWIDVVAAAAAPSYAARWQERALALRAPRNLRTAELFQVIEPIRDVDYALLSVYGFDSDDVGEAALREGSSSDDAAFAVEGTKCRVRITLSELTPTLPGHVWLINPFEINEDQIPDVLNMWDKAKNHMTAHAGFLNARLFRSAAPSTKYGLFNVSQWRSAGDFKQSLGDKAYDRHRERSMQYRLHPSLCARTHSLEFQ</sequence>
<keyword evidence="2" id="KW-0503">Monooxygenase</keyword>
<dbReference type="Pfam" id="PF03992">
    <property type="entry name" value="ABM"/>
    <property type="match status" value="1"/>
</dbReference>
<keyword evidence="2" id="KW-0560">Oxidoreductase</keyword>
<evidence type="ECO:0000259" key="1">
    <source>
        <dbReference type="Pfam" id="PF03992"/>
    </source>
</evidence>
<reference evidence="2 3" key="1">
    <citation type="submission" date="2021-04" db="EMBL/GenBank/DDBJ databases">
        <title>Genome analysis of Polyangium sp.</title>
        <authorList>
            <person name="Li Y."/>
            <person name="Wang J."/>
        </authorList>
    </citation>
    <scope>NUCLEOTIDE SEQUENCE [LARGE SCALE GENOMIC DNA]</scope>
    <source>
        <strain evidence="2 3">SDU14</strain>
    </source>
</reference>
<keyword evidence="3" id="KW-1185">Reference proteome</keyword>
<dbReference type="GO" id="GO:0004497">
    <property type="term" value="F:monooxygenase activity"/>
    <property type="evidence" value="ECO:0007669"/>
    <property type="project" value="UniProtKB-KW"/>
</dbReference>
<dbReference type="Proteomes" id="UP001151081">
    <property type="component" value="Unassembled WGS sequence"/>
</dbReference>
<feature type="domain" description="ABM" evidence="1">
    <location>
        <begin position="106"/>
        <end position="179"/>
    </location>
</feature>
<gene>
    <name evidence="2" type="ORF">KEG57_52985</name>
</gene>
<evidence type="ECO:0000313" key="3">
    <source>
        <dbReference type="Proteomes" id="UP001151081"/>
    </source>
</evidence>
<accession>A0A9X4AY32</accession>
<dbReference type="SUPFAM" id="SSF54909">
    <property type="entry name" value="Dimeric alpha+beta barrel"/>
    <property type="match status" value="1"/>
</dbReference>
<dbReference type="Gene3D" id="3.30.70.100">
    <property type="match status" value="1"/>
</dbReference>
<dbReference type="InterPro" id="IPR011008">
    <property type="entry name" value="Dimeric_a/b-barrel"/>
</dbReference>
<dbReference type="AlphaFoldDB" id="A0A9X4AY32"/>
<name>A0A9X4AY32_9BACT</name>
<comment type="caution">
    <text evidence="2">The sequence shown here is derived from an EMBL/GenBank/DDBJ whole genome shotgun (WGS) entry which is preliminary data.</text>
</comment>
<dbReference type="EMBL" id="JAGTJJ010000103">
    <property type="protein sequence ID" value="MDC3989288.1"/>
    <property type="molecule type" value="Genomic_DNA"/>
</dbReference>